<dbReference type="InterPro" id="IPR007677">
    <property type="entry name" value="Gasdermin"/>
</dbReference>
<dbReference type="GO" id="GO:0042742">
    <property type="term" value="P:defense response to bacterium"/>
    <property type="evidence" value="ECO:0007669"/>
    <property type="project" value="TreeGrafter"/>
</dbReference>
<dbReference type="InParanoid" id="A0A6P7ZVR6"/>
<evidence type="ECO:0000259" key="12">
    <source>
        <dbReference type="Pfam" id="PF04598"/>
    </source>
</evidence>
<evidence type="ECO:0000313" key="15">
    <source>
        <dbReference type="RefSeq" id="XP_030077864.1"/>
    </source>
</evidence>
<name>A0A6P7ZVR6_9AMPH</name>
<dbReference type="GeneID" id="115482306"/>
<keyword evidence="14" id="KW-1185">Reference proteome</keyword>
<dbReference type="PANTHER" id="PTHR16399:SF18">
    <property type="entry name" value="GASDERMIN-A"/>
    <property type="match status" value="1"/>
</dbReference>
<dbReference type="GO" id="GO:0070269">
    <property type="term" value="P:pyroptotic inflammatory response"/>
    <property type="evidence" value="ECO:0007669"/>
    <property type="project" value="TreeGrafter"/>
</dbReference>
<dbReference type="Pfam" id="PF04598">
    <property type="entry name" value="Gasdermin"/>
    <property type="match status" value="1"/>
</dbReference>
<dbReference type="FunCoup" id="A0A6P7ZVR6">
    <property type="interactions" value="426"/>
</dbReference>
<evidence type="ECO:0000313" key="14">
    <source>
        <dbReference type="Proteomes" id="UP000515156"/>
    </source>
</evidence>
<reference evidence="15" key="1">
    <citation type="submission" date="2025-08" db="UniProtKB">
        <authorList>
            <consortium name="RefSeq"/>
        </authorList>
    </citation>
    <scope>IDENTIFICATION</scope>
</reference>
<keyword evidence="11" id="KW-0449">Lipoprotein</keyword>
<gene>
    <name evidence="15" type="primary">LOC115482306</name>
</gene>
<evidence type="ECO:0000256" key="9">
    <source>
        <dbReference type="ARBA" id="ARBA00023136"/>
    </source>
</evidence>
<keyword evidence="9" id="KW-0472">Membrane</keyword>
<keyword evidence="8" id="KW-0812">Transmembrane</keyword>
<dbReference type="GO" id="GO:0005737">
    <property type="term" value="C:cytoplasm"/>
    <property type="evidence" value="ECO:0007669"/>
    <property type="project" value="UniProtKB-SubCell"/>
</dbReference>
<dbReference type="GO" id="GO:0005886">
    <property type="term" value="C:plasma membrane"/>
    <property type="evidence" value="ECO:0007669"/>
    <property type="project" value="UniProtKB-SubCell"/>
</dbReference>
<keyword evidence="5" id="KW-1003">Cell membrane</keyword>
<evidence type="ECO:0000256" key="10">
    <source>
        <dbReference type="ARBA" id="ARBA00023139"/>
    </source>
</evidence>
<comment type="subcellular location">
    <subcellularLocation>
        <location evidence="2">Cell membrane</location>
        <topology evidence="2">Multi-pass membrane protein</topology>
    </subcellularLocation>
    <subcellularLocation>
        <location evidence="1">Cytoplasm</location>
    </subcellularLocation>
</comment>
<feature type="domain" description="Gasdermin PUB" evidence="13">
    <location>
        <begin position="251"/>
        <end position="386"/>
    </location>
</feature>
<evidence type="ECO:0000256" key="5">
    <source>
        <dbReference type="ARBA" id="ARBA00022475"/>
    </source>
</evidence>
<evidence type="ECO:0000256" key="6">
    <source>
        <dbReference type="ARBA" id="ARBA00022490"/>
    </source>
</evidence>
<dbReference type="InterPro" id="IPR041263">
    <property type="entry name" value="Gasdermin_PUB"/>
</dbReference>
<dbReference type="GO" id="GO:0070273">
    <property type="term" value="F:phosphatidylinositol-4-phosphate binding"/>
    <property type="evidence" value="ECO:0007669"/>
    <property type="project" value="TreeGrafter"/>
</dbReference>
<dbReference type="OrthoDB" id="9944616at2759"/>
<sequence>MGSTCSTMAKTIISELDPGGDLIPVPSVIHSDRFKPLYLLRRRNVTLPLAWRKHKYLNTGFKLTDVLEAEDPGDQIEILHSEPYKITDTVDGMLAANVAVPDQPINIEIKGAAEISRSRSTVVNKSYVNLTALESIKDRRRINMSHTLIKELEESEQNVYMITETIEAEQESTINISGSLEGSLYFFSKVGIKSKENKKKSISIPKGSVLGFGIQLLKIQNGKWAVSYVPRVKDQTFENDNAVPESSQEGFSLVKAEIQNQSSDLDFLSPEVAADFLKAFTFIMKDHKTLTEVEDRLEQSLFGSAGESTAHLDPSISKLLEYLGISSTPLKPCKGLIHVVLLFMDALNELDEEGVSMLVEAVEKQNTEQQLTQVETLLAENFISSEDLDAYQLSPKGAGPRQILEAHETMPESWNLVVQTWAVALYAALHVLHMLSSLH</sequence>
<dbReference type="KEGG" id="muo:115482306"/>
<dbReference type="AlphaFoldDB" id="A0A6P7ZVR6"/>
<evidence type="ECO:0000256" key="1">
    <source>
        <dbReference type="ARBA" id="ARBA00004496"/>
    </source>
</evidence>
<evidence type="ECO:0000256" key="3">
    <source>
        <dbReference type="ARBA" id="ARBA00009279"/>
    </source>
</evidence>
<dbReference type="GO" id="GO:0005546">
    <property type="term" value="F:phosphatidylinositol-4,5-bisphosphate binding"/>
    <property type="evidence" value="ECO:0007669"/>
    <property type="project" value="TreeGrafter"/>
</dbReference>
<evidence type="ECO:0000256" key="4">
    <source>
        <dbReference type="ARBA" id="ARBA00022452"/>
    </source>
</evidence>
<keyword evidence="4" id="KW-1134">Transmembrane beta strand</keyword>
<evidence type="ECO:0000256" key="2">
    <source>
        <dbReference type="ARBA" id="ARBA00004651"/>
    </source>
</evidence>
<proteinExistence type="inferred from homology"/>
<dbReference type="RefSeq" id="XP_030077864.1">
    <property type="nucleotide sequence ID" value="XM_030222004.1"/>
</dbReference>
<comment type="similarity">
    <text evidence="3">Belongs to the gasdermin family.</text>
</comment>
<keyword evidence="7" id="KW-1210">Necrosis</keyword>
<accession>A0A6P7ZVR6</accession>
<feature type="domain" description="Gasdermin pore forming" evidence="12">
    <location>
        <begin position="8"/>
        <end position="239"/>
    </location>
</feature>
<dbReference type="Pfam" id="PF17708">
    <property type="entry name" value="Gasdermin_C"/>
    <property type="match status" value="1"/>
</dbReference>
<keyword evidence="10" id="KW-0564">Palmitate</keyword>
<evidence type="ECO:0000256" key="7">
    <source>
        <dbReference type="ARBA" id="ARBA00022590"/>
    </source>
</evidence>
<dbReference type="GO" id="GO:0012501">
    <property type="term" value="P:programmed cell death"/>
    <property type="evidence" value="ECO:0007669"/>
    <property type="project" value="UniProtKB-KW"/>
</dbReference>
<evidence type="ECO:0000256" key="11">
    <source>
        <dbReference type="ARBA" id="ARBA00023288"/>
    </source>
</evidence>
<protein>
    <submittedName>
        <fullName evidence="15">Gasdermin-A3-like</fullName>
    </submittedName>
</protein>
<keyword evidence="6" id="KW-0963">Cytoplasm</keyword>
<dbReference type="InterPro" id="IPR040460">
    <property type="entry name" value="Gasdermin_pore"/>
</dbReference>
<organism evidence="14 15">
    <name type="scientific">Microcaecilia unicolor</name>
    <dbReference type="NCBI Taxonomy" id="1415580"/>
    <lineage>
        <taxon>Eukaryota</taxon>
        <taxon>Metazoa</taxon>
        <taxon>Chordata</taxon>
        <taxon>Craniata</taxon>
        <taxon>Vertebrata</taxon>
        <taxon>Euteleostomi</taxon>
        <taxon>Amphibia</taxon>
        <taxon>Gymnophiona</taxon>
        <taxon>Siphonopidae</taxon>
        <taxon>Microcaecilia</taxon>
    </lineage>
</organism>
<evidence type="ECO:0000259" key="13">
    <source>
        <dbReference type="Pfam" id="PF17708"/>
    </source>
</evidence>
<dbReference type="Proteomes" id="UP000515156">
    <property type="component" value="Chromosome 12"/>
</dbReference>
<dbReference type="GO" id="GO:0001786">
    <property type="term" value="F:phosphatidylserine binding"/>
    <property type="evidence" value="ECO:0007669"/>
    <property type="project" value="TreeGrafter"/>
</dbReference>
<evidence type="ECO:0000256" key="8">
    <source>
        <dbReference type="ARBA" id="ARBA00022692"/>
    </source>
</evidence>
<dbReference type="PANTHER" id="PTHR16399">
    <property type="entry name" value="GASDERMIN"/>
    <property type="match status" value="1"/>
</dbReference>